<dbReference type="Pfam" id="PF14310">
    <property type="entry name" value="Fn3-like"/>
    <property type="match status" value="1"/>
</dbReference>
<gene>
    <name evidence="11" type="ORF">FVW59_04385</name>
</gene>
<evidence type="ECO:0000256" key="9">
    <source>
        <dbReference type="SAM" id="MobiDB-lite"/>
    </source>
</evidence>
<dbReference type="GO" id="GO:0008422">
    <property type="term" value="F:beta-glucosidase activity"/>
    <property type="evidence" value="ECO:0007669"/>
    <property type="project" value="UniProtKB-ARBA"/>
</dbReference>
<organism evidence="11 12">
    <name type="scientific">Parahaliea aestuarii</name>
    <dbReference type="NCBI Taxonomy" id="1852021"/>
    <lineage>
        <taxon>Bacteria</taxon>
        <taxon>Pseudomonadati</taxon>
        <taxon>Pseudomonadota</taxon>
        <taxon>Gammaproteobacteria</taxon>
        <taxon>Cellvibrionales</taxon>
        <taxon>Halieaceae</taxon>
        <taxon>Parahaliea</taxon>
    </lineage>
</organism>
<dbReference type="SUPFAM" id="SSF51445">
    <property type="entry name" value="(Trans)glycosidases"/>
    <property type="match status" value="1"/>
</dbReference>
<evidence type="ECO:0000256" key="7">
    <source>
        <dbReference type="ARBA" id="ARBA00032594"/>
    </source>
</evidence>
<evidence type="ECO:0000256" key="6">
    <source>
        <dbReference type="ARBA" id="ARBA00032194"/>
    </source>
</evidence>
<accession>A0A5C8ZZD6</accession>
<dbReference type="InterPro" id="IPR036962">
    <property type="entry name" value="Glyco_hydro_3_N_sf"/>
</dbReference>
<dbReference type="Gene3D" id="3.40.50.1700">
    <property type="entry name" value="Glycoside hydrolase family 3 C-terminal domain"/>
    <property type="match status" value="1"/>
</dbReference>
<protein>
    <recommendedName>
        <fullName evidence="7">Beta-D-glucoside glucohydrolase</fullName>
    </recommendedName>
    <alternativeName>
        <fullName evidence="5">Cellobiase</fullName>
    </alternativeName>
    <alternativeName>
        <fullName evidence="6">Gentiobiase</fullName>
    </alternativeName>
</protein>
<dbReference type="PANTHER" id="PTHR42715:SF10">
    <property type="entry name" value="BETA-GLUCOSIDASE"/>
    <property type="match status" value="1"/>
</dbReference>
<dbReference type="SUPFAM" id="SSF52279">
    <property type="entry name" value="Beta-D-glucan exohydrolase, C-terminal domain"/>
    <property type="match status" value="1"/>
</dbReference>
<dbReference type="InterPro" id="IPR017853">
    <property type="entry name" value="GH"/>
</dbReference>
<feature type="domain" description="Fibronectin type III-like" evidence="10">
    <location>
        <begin position="590"/>
        <end position="660"/>
    </location>
</feature>
<evidence type="ECO:0000313" key="12">
    <source>
        <dbReference type="Proteomes" id="UP000321933"/>
    </source>
</evidence>
<reference evidence="11 12" key="1">
    <citation type="submission" date="2019-08" db="EMBL/GenBank/DDBJ databases">
        <title>Parahaliea maris sp. nov., isolated from the surface seawater.</title>
        <authorList>
            <person name="Liu Y."/>
        </authorList>
    </citation>
    <scope>NUCLEOTIDE SEQUENCE [LARGE SCALE GENOMIC DNA]</scope>
    <source>
        <strain evidence="11 12">S2-26</strain>
    </source>
</reference>
<evidence type="ECO:0000256" key="4">
    <source>
        <dbReference type="ARBA" id="ARBA00023295"/>
    </source>
</evidence>
<dbReference type="Pfam" id="PF01915">
    <property type="entry name" value="Glyco_hydro_3_C"/>
    <property type="match status" value="1"/>
</dbReference>
<dbReference type="InterPro" id="IPR002772">
    <property type="entry name" value="Glyco_hydro_3_C"/>
</dbReference>
<dbReference type="InterPro" id="IPR050288">
    <property type="entry name" value="Cellulose_deg_GH3"/>
</dbReference>
<dbReference type="AlphaFoldDB" id="A0A5C8ZZD6"/>
<name>A0A5C8ZZD6_9GAMM</name>
<evidence type="ECO:0000256" key="5">
    <source>
        <dbReference type="ARBA" id="ARBA00031448"/>
    </source>
</evidence>
<keyword evidence="12" id="KW-1185">Reference proteome</keyword>
<dbReference type="InterPro" id="IPR013783">
    <property type="entry name" value="Ig-like_fold"/>
</dbReference>
<evidence type="ECO:0000313" key="11">
    <source>
        <dbReference type="EMBL" id="TXS93104.1"/>
    </source>
</evidence>
<keyword evidence="2 8" id="KW-0378">Hydrolase</keyword>
<dbReference type="EMBL" id="VRYZ01000002">
    <property type="protein sequence ID" value="TXS93104.1"/>
    <property type="molecule type" value="Genomic_DNA"/>
</dbReference>
<dbReference type="SMART" id="SM01217">
    <property type="entry name" value="Fn3_like"/>
    <property type="match status" value="1"/>
</dbReference>
<evidence type="ECO:0000256" key="8">
    <source>
        <dbReference type="RuleBase" id="RU361161"/>
    </source>
</evidence>
<dbReference type="InterPro" id="IPR036881">
    <property type="entry name" value="Glyco_hydro_3_C_sf"/>
</dbReference>
<keyword evidence="3" id="KW-0119">Carbohydrate metabolism</keyword>
<dbReference type="Proteomes" id="UP000321933">
    <property type="component" value="Unassembled WGS sequence"/>
</dbReference>
<keyword evidence="4 8" id="KW-0326">Glycosidase</keyword>
<dbReference type="GO" id="GO:0005975">
    <property type="term" value="P:carbohydrate metabolic process"/>
    <property type="evidence" value="ECO:0007669"/>
    <property type="project" value="InterPro"/>
</dbReference>
<dbReference type="Gene3D" id="2.60.40.10">
    <property type="entry name" value="Immunoglobulins"/>
    <property type="match status" value="1"/>
</dbReference>
<dbReference type="PANTHER" id="PTHR42715">
    <property type="entry name" value="BETA-GLUCOSIDASE"/>
    <property type="match status" value="1"/>
</dbReference>
<dbReference type="InterPro" id="IPR026891">
    <property type="entry name" value="Fn3-like"/>
</dbReference>
<evidence type="ECO:0000256" key="3">
    <source>
        <dbReference type="ARBA" id="ARBA00023277"/>
    </source>
</evidence>
<comment type="similarity">
    <text evidence="1 8">Belongs to the glycosyl hydrolase 3 family.</text>
</comment>
<evidence type="ECO:0000259" key="10">
    <source>
        <dbReference type="SMART" id="SM01217"/>
    </source>
</evidence>
<dbReference type="Gene3D" id="3.20.20.300">
    <property type="entry name" value="Glycoside hydrolase, family 3, N-terminal domain"/>
    <property type="match status" value="1"/>
</dbReference>
<dbReference type="FunFam" id="2.60.40.10:FF:000495">
    <property type="entry name" value="Periplasmic beta-glucosidase"/>
    <property type="match status" value="1"/>
</dbReference>
<evidence type="ECO:0000256" key="1">
    <source>
        <dbReference type="ARBA" id="ARBA00005336"/>
    </source>
</evidence>
<feature type="region of interest" description="Disordered" evidence="9">
    <location>
        <begin position="671"/>
        <end position="692"/>
    </location>
</feature>
<comment type="caution">
    <text evidence="11">The sequence shown here is derived from an EMBL/GenBank/DDBJ whole genome shotgun (WGS) entry which is preliminary data.</text>
</comment>
<dbReference type="OrthoDB" id="9781691at2"/>
<dbReference type="PROSITE" id="PS00775">
    <property type="entry name" value="GLYCOSYL_HYDROL_F3"/>
    <property type="match status" value="1"/>
</dbReference>
<proteinExistence type="inferred from homology"/>
<evidence type="ECO:0000256" key="2">
    <source>
        <dbReference type="ARBA" id="ARBA00022801"/>
    </source>
</evidence>
<dbReference type="InterPro" id="IPR001764">
    <property type="entry name" value="Glyco_hydro_3_N"/>
</dbReference>
<dbReference type="InterPro" id="IPR019800">
    <property type="entry name" value="Glyco_hydro_3_AS"/>
</dbReference>
<sequence>MLSAHSSADSMIDALSTQEKAGLCSGSNFWQTRPVARLGIPALLLTDGPHGLRKQTGSADHVGLHASVPATCFPSAAGLACSWNRELLEEIGEALGLEARSEGVHVLLGPGVNIKRHPLGGRNFEYFSEDPLLSGVLAEAWINGVQRQGVGASLKHFAVNNHEHGRMVVDAVVDERALREIYLPAFERAVKNARPWTVMCAYNKLNGTYLAENDRLLNQILREEWGFDGLVVSDWGAVNDRGRGLIAGMDLEMPASGEVNTKRILAAIGSGELPQSVLDTAVKRLLDLADKTRQAPQPVSDNLLQHNHALARRAAEQACVLLRNEADHLPLPVAGRIAVIGHLAQDTRYQGSGSSQINPSCLEQPLQALRGFAGKKANIDFSPGYTASGESNEEMQAEALALAESADTVVVFLGLPPEYESEGFDREHMHLPAGQLDLVNALLPQADKLTVVLQNGAPVALPFAEQVPAILEAYLGGQAGGSALARILFGEVSPGGKLAETFPMAAEDAASHPFFPGRLRQSLYCESLWVGYRYFDSAGIAVRYPFGHGLSYTHFEYSDLLVERVDDSAGQCVVEVSFTITNAGQRAGAEIAQVYVGQLHPSLPRPARELKDFARRELQSGEQCRVHLTLDRRAFAFWDKESNTWCAEADTYAIEIGASSSDIRLSHTLELVKGPRPSPSPAASDPYRDPAEGGFDAASLEDLLGHPIPPPVPAKPYHLNSTLGEIQGSWLGRQLKKIMAQQAGKALDSGASESRRRMIEAIVEEMPLRNLVTHSEGKLSQGLMRAMIHIMNGDWGKLLRNAPEDCR</sequence>
<dbReference type="PRINTS" id="PR00133">
    <property type="entry name" value="GLHYDRLASE3"/>
</dbReference>
<dbReference type="Pfam" id="PF00933">
    <property type="entry name" value="Glyco_hydro_3"/>
    <property type="match status" value="1"/>
</dbReference>